<name>A0A9W2YQY4_BIOGL</name>
<protein>
    <submittedName>
        <fullName evidence="4">Serine-rich adhesin for platelets-like</fullName>
    </submittedName>
</protein>
<feature type="region of interest" description="Disordered" evidence="1">
    <location>
        <begin position="368"/>
        <end position="424"/>
    </location>
</feature>
<dbReference type="GeneID" id="129922539"/>
<dbReference type="RefSeq" id="XP_055865144.1">
    <property type="nucleotide sequence ID" value="XM_056009169.1"/>
</dbReference>
<feature type="compositionally biased region" description="Basic and acidic residues" evidence="1">
    <location>
        <begin position="659"/>
        <end position="669"/>
    </location>
</feature>
<proteinExistence type="predicted"/>
<gene>
    <name evidence="4" type="primary">LOC129922539</name>
</gene>
<feature type="compositionally biased region" description="Polar residues" evidence="1">
    <location>
        <begin position="790"/>
        <end position="818"/>
    </location>
</feature>
<keyword evidence="3" id="KW-1185">Reference proteome</keyword>
<dbReference type="OrthoDB" id="6106345at2759"/>
<feature type="region of interest" description="Disordered" evidence="1">
    <location>
        <begin position="265"/>
        <end position="315"/>
    </location>
</feature>
<sequence length="881" mass="95437">MVEEEKHFNPITLDSHYHHNHFYHSLQHKHNDVYQQHEQDRSITSVFSQSLFTVSPSASPRQSVVAAETPVWRFLPSLSRKTLALFLISIILISTCCDARSVLDHHGQHKNNRLERSLPSKTSSSTTSHSTNVSDFTLVSSSGNSSSNSASTSSSDIPVVSHPPPTDSSEKSQLISNLITTLEQLRVLDGSKHSCYRVSKIVRRNSERSSPPSGNLVGFFDVDIIIEKVALSEGNVSKESSPQNRSARTQSVCLIDPMIELLSDTTRSGPGGVSNSGGGSSGIGSLNQNVAGATGDKAASVDPRNTYNDDDDTRNGLSRTQIVVISTCSAIIGMFFLVAAFLRVRNYIKRARMEQALANRPKFRSCSVALRNPTQSMEQLRRDSSASKTSHQNSITTKGSNGSQTNGSSRDNSSASSPRHEPDTAPLLIITRPADLSTSAGSNSSLQYIDEVSQAAKKKVAPPVSIVKNGGTEGCYVVSLRQTQLGHVPISLIERSDSLKGRNHIGIERGSSLKSRPNPRSNMERRTSLKIIMSAPPDNGKDVVKPVKLNGQILRGKEGANYPKVSDEAQIYQLVGNPDILKAERCKAFFIHPRRNGSWERSLGRAKGYQVVSTEEDAKVYDRQISADSSDSTSTSIKPDTVSAEVTEIALTNGISSEIHGKRAPENSESKAPINRQCEPQGLISGPSMAQDLTSGPVSGHRRENIDLDLVSPLTESSYFGLSQSDVSLSSATNQGNEFFGQSEYHPDDELVVKPSRGVSVDSSCEEKLKPSAPEDNQGLHGGEFINMAFTPTTPQDPSTNTGYPDFPTTVNESSSSPDCAADAESRQSVPDKSASLNEDTPTQNDADLKTHHPSPSSSIRQMKSLVKSQMPEDQVLLDKL</sequence>
<evidence type="ECO:0000313" key="4">
    <source>
        <dbReference type="RefSeq" id="XP_055865144.1"/>
    </source>
</evidence>
<evidence type="ECO:0000256" key="1">
    <source>
        <dbReference type="SAM" id="MobiDB-lite"/>
    </source>
</evidence>
<accession>A0A9W2YQY4</accession>
<dbReference type="Proteomes" id="UP001165740">
    <property type="component" value="Chromosome 13"/>
</dbReference>
<feature type="compositionally biased region" description="Basic and acidic residues" evidence="1">
    <location>
        <begin position="107"/>
        <end position="118"/>
    </location>
</feature>
<feature type="compositionally biased region" description="Low complexity" evidence="1">
    <location>
        <begin position="119"/>
        <end position="155"/>
    </location>
</feature>
<dbReference type="AlphaFoldDB" id="A0A9W2YQY4"/>
<feature type="transmembrane region" description="Helical" evidence="2">
    <location>
        <begin position="322"/>
        <end position="342"/>
    </location>
</feature>
<keyword evidence="2" id="KW-0812">Transmembrane</keyword>
<feature type="region of interest" description="Disordered" evidence="1">
    <location>
        <begin position="757"/>
        <end position="881"/>
    </location>
</feature>
<feature type="region of interest" description="Disordered" evidence="1">
    <location>
        <begin position="658"/>
        <end position="701"/>
    </location>
</feature>
<feature type="compositionally biased region" description="Low complexity" evidence="1">
    <location>
        <begin position="408"/>
        <end position="417"/>
    </location>
</feature>
<keyword evidence="2" id="KW-1133">Transmembrane helix</keyword>
<feature type="compositionally biased region" description="Polar residues" evidence="1">
    <location>
        <begin position="827"/>
        <end position="846"/>
    </location>
</feature>
<evidence type="ECO:0000256" key="2">
    <source>
        <dbReference type="SAM" id="Phobius"/>
    </source>
</evidence>
<feature type="compositionally biased region" description="Polar residues" evidence="1">
    <location>
        <begin position="386"/>
        <end position="407"/>
    </location>
</feature>
<keyword evidence="2" id="KW-0472">Membrane</keyword>
<organism evidence="3 4">
    <name type="scientific">Biomphalaria glabrata</name>
    <name type="common">Bloodfluke planorb</name>
    <name type="synonym">Freshwater snail</name>
    <dbReference type="NCBI Taxonomy" id="6526"/>
    <lineage>
        <taxon>Eukaryota</taxon>
        <taxon>Metazoa</taxon>
        <taxon>Spiralia</taxon>
        <taxon>Lophotrochozoa</taxon>
        <taxon>Mollusca</taxon>
        <taxon>Gastropoda</taxon>
        <taxon>Heterobranchia</taxon>
        <taxon>Euthyneura</taxon>
        <taxon>Panpulmonata</taxon>
        <taxon>Hygrophila</taxon>
        <taxon>Lymnaeoidea</taxon>
        <taxon>Planorbidae</taxon>
        <taxon>Biomphalaria</taxon>
    </lineage>
</organism>
<reference evidence="4" key="1">
    <citation type="submission" date="2025-08" db="UniProtKB">
        <authorList>
            <consortium name="RefSeq"/>
        </authorList>
    </citation>
    <scope>IDENTIFICATION</scope>
</reference>
<feature type="region of interest" description="Disordered" evidence="1">
    <location>
        <begin position="107"/>
        <end position="172"/>
    </location>
</feature>
<evidence type="ECO:0000313" key="3">
    <source>
        <dbReference type="Proteomes" id="UP001165740"/>
    </source>
</evidence>
<feature type="compositionally biased region" description="Gly residues" evidence="1">
    <location>
        <begin position="269"/>
        <end position="282"/>
    </location>
</feature>